<dbReference type="Pfam" id="PF00069">
    <property type="entry name" value="Pkinase"/>
    <property type="match status" value="2"/>
</dbReference>
<evidence type="ECO:0000256" key="3">
    <source>
        <dbReference type="ARBA" id="ARBA00022679"/>
    </source>
</evidence>
<comment type="catalytic activity">
    <reaction evidence="8">
        <text>L-seryl-[protein] + ATP = O-phospho-L-seryl-[protein] + ADP + H(+)</text>
        <dbReference type="Rhea" id="RHEA:17989"/>
        <dbReference type="Rhea" id="RHEA-COMP:9863"/>
        <dbReference type="Rhea" id="RHEA-COMP:11604"/>
        <dbReference type="ChEBI" id="CHEBI:15378"/>
        <dbReference type="ChEBI" id="CHEBI:29999"/>
        <dbReference type="ChEBI" id="CHEBI:30616"/>
        <dbReference type="ChEBI" id="CHEBI:83421"/>
        <dbReference type="ChEBI" id="CHEBI:456216"/>
        <dbReference type="EC" id="2.7.11.1"/>
    </reaction>
</comment>
<proteinExistence type="inferred from homology"/>
<evidence type="ECO:0000256" key="6">
    <source>
        <dbReference type="ARBA" id="ARBA00022840"/>
    </source>
</evidence>
<reference evidence="12" key="2">
    <citation type="submission" date="2014-03" db="EMBL/GenBank/DDBJ databases">
        <authorList>
            <person name="Genoscope - CEA"/>
        </authorList>
    </citation>
    <scope>NUCLEOTIDE SEQUENCE</scope>
</reference>
<comment type="similarity">
    <text evidence="10">Belongs to the protein kinase superfamily.</text>
</comment>
<feature type="domain" description="Protein kinase" evidence="11">
    <location>
        <begin position="91"/>
        <end position="340"/>
    </location>
</feature>
<dbReference type="Gene3D" id="3.30.200.20">
    <property type="entry name" value="Phosphorylase Kinase, domain 1"/>
    <property type="match status" value="1"/>
</dbReference>
<evidence type="ECO:0000256" key="2">
    <source>
        <dbReference type="ARBA" id="ARBA00022527"/>
    </source>
</evidence>
<organism evidence="12 13">
    <name type="scientific">Oncorhynchus mykiss</name>
    <name type="common">Rainbow trout</name>
    <name type="synonym">Salmo gairdneri</name>
    <dbReference type="NCBI Taxonomy" id="8022"/>
    <lineage>
        <taxon>Eukaryota</taxon>
        <taxon>Metazoa</taxon>
        <taxon>Chordata</taxon>
        <taxon>Craniata</taxon>
        <taxon>Vertebrata</taxon>
        <taxon>Euteleostomi</taxon>
        <taxon>Actinopterygii</taxon>
        <taxon>Neopterygii</taxon>
        <taxon>Teleostei</taxon>
        <taxon>Protacanthopterygii</taxon>
        <taxon>Salmoniformes</taxon>
        <taxon>Salmonidae</taxon>
        <taxon>Salmoninae</taxon>
        <taxon>Oncorhynchus</taxon>
    </lineage>
</organism>
<dbReference type="GO" id="GO:0005524">
    <property type="term" value="F:ATP binding"/>
    <property type="evidence" value="ECO:0007669"/>
    <property type="project" value="UniProtKB-UniRule"/>
</dbReference>
<dbReference type="PROSITE" id="PS00107">
    <property type="entry name" value="PROTEIN_KINASE_ATP"/>
    <property type="match status" value="1"/>
</dbReference>
<keyword evidence="6 9" id="KW-0067">ATP-binding</keyword>
<dbReference type="AlphaFoldDB" id="A0A060VW75"/>
<protein>
    <recommendedName>
        <fullName evidence="1">non-specific serine/threonine protein kinase</fullName>
        <ecNumber evidence="1">2.7.11.1</ecNumber>
    </recommendedName>
</protein>
<dbReference type="PANTHER" id="PTHR44329:SF285">
    <property type="entry name" value="V-MOS MOLONEY MURINE SARCOMA VIRAL ONCO HOMOLOG"/>
    <property type="match status" value="1"/>
</dbReference>
<keyword evidence="3" id="KW-0808">Transferase</keyword>
<evidence type="ECO:0000256" key="5">
    <source>
        <dbReference type="ARBA" id="ARBA00022777"/>
    </source>
</evidence>
<sequence>MHTHLHTCVNRQATRAISRFTASALGGSNMPSPIPLTRLLPKDLYPSLDFGACSSPLAKYSNDSTLRIPTQRFHGKVATRLWSSTIDWKELQSMQPIGSGGFGSVYRSVYFGETVAVKKVKKCVKNKLASRQSFWAELNAAHLRHKNIVRIIAATTCIPENLENGDNIGTIVMEYAGERTLHQVIYGCAETLEVDRWITFSKNIAHGLQFLHSHGIVHLDIKPANVLVSREDVLGGGTYTHRAPELLKGGDVSPKSDIYSLGITIWQMITREQPYTGDRQYVLYAVVAYDLRPSVTDESFKSHHGDLCRSIVSKCWSGEPSWRPSAQDVITDLDKIRSEH</sequence>
<dbReference type="SMART" id="SM00220">
    <property type="entry name" value="S_TKc"/>
    <property type="match status" value="1"/>
</dbReference>
<evidence type="ECO:0000256" key="7">
    <source>
        <dbReference type="ARBA" id="ARBA00047899"/>
    </source>
</evidence>
<dbReference type="FunFam" id="3.30.200.20:FF:000316">
    <property type="entry name" value="Proto-oncogene serine/threonine-protein kinase mos"/>
    <property type="match status" value="1"/>
</dbReference>
<keyword evidence="2 10" id="KW-0723">Serine/threonine-protein kinase</keyword>
<name>A0A060VW75_ONCMY</name>
<keyword evidence="5" id="KW-0418">Kinase</keyword>
<dbReference type="InterPro" id="IPR051681">
    <property type="entry name" value="Ser/Thr_Kinases-Pseudokinases"/>
</dbReference>
<dbReference type="PaxDb" id="8022-A0A060VW75"/>
<evidence type="ECO:0000256" key="10">
    <source>
        <dbReference type="RuleBase" id="RU000304"/>
    </source>
</evidence>
<dbReference type="EMBL" id="FR904316">
    <property type="protein sequence ID" value="CDQ59076.1"/>
    <property type="molecule type" value="Genomic_DNA"/>
</dbReference>
<dbReference type="InterPro" id="IPR000719">
    <property type="entry name" value="Prot_kinase_dom"/>
</dbReference>
<dbReference type="SUPFAM" id="SSF56112">
    <property type="entry name" value="Protein kinase-like (PK-like)"/>
    <property type="match status" value="1"/>
</dbReference>
<evidence type="ECO:0000256" key="4">
    <source>
        <dbReference type="ARBA" id="ARBA00022741"/>
    </source>
</evidence>
<keyword evidence="4 9" id="KW-0547">Nucleotide-binding</keyword>
<reference evidence="12" key="1">
    <citation type="journal article" date="2014" name="Nat. Commun.">
        <title>The rainbow trout genome provides novel insights into evolution after whole-genome duplication in vertebrates.</title>
        <authorList>
            <person name="Berthelot C."/>
            <person name="Brunet F."/>
            <person name="Chalopin D."/>
            <person name="Juanchich A."/>
            <person name="Bernard M."/>
            <person name="Noel B."/>
            <person name="Bento P."/>
            <person name="Da Silva C."/>
            <person name="Labadie K."/>
            <person name="Alberti A."/>
            <person name="Aury J.M."/>
            <person name="Louis A."/>
            <person name="Dehais P."/>
            <person name="Bardou P."/>
            <person name="Montfort J."/>
            <person name="Klopp C."/>
            <person name="Cabau C."/>
            <person name="Gaspin C."/>
            <person name="Thorgaard G.H."/>
            <person name="Boussaha M."/>
            <person name="Quillet E."/>
            <person name="Guyomard R."/>
            <person name="Galiana D."/>
            <person name="Bobe J."/>
            <person name="Volff J.N."/>
            <person name="Genet C."/>
            <person name="Wincker P."/>
            <person name="Jaillon O."/>
            <person name="Roest Crollius H."/>
            <person name="Guiguen Y."/>
        </authorList>
    </citation>
    <scope>NUCLEOTIDE SEQUENCE [LARGE SCALE GENOMIC DNA]</scope>
</reference>
<evidence type="ECO:0000256" key="8">
    <source>
        <dbReference type="ARBA" id="ARBA00048679"/>
    </source>
</evidence>
<dbReference type="PROSITE" id="PS00108">
    <property type="entry name" value="PROTEIN_KINASE_ST"/>
    <property type="match status" value="1"/>
</dbReference>
<dbReference type="PROSITE" id="PS50011">
    <property type="entry name" value="PROTEIN_KINASE_DOM"/>
    <property type="match status" value="1"/>
</dbReference>
<dbReference type="PANTHER" id="PTHR44329">
    <property type="entry name" value="SERINE/THREONINE-PROTEIN KINASE TNNI3K-RELATED"/>
    <property type="match status" value="1"/>
</dbReference>
<evidence type="ECO:0000313" key="12">
    <source>
        <dbReference type="EMBL" id="CDQ59076.1"/>
    </source>
</evidence>
<dbReference type="GO" id="GO:0004674">
    <property type="term" value="F:protein serine/threonine kinase activity"/>
    <property type="evidence" value="ECO:0007669"/>
    <property type="project" value="UniProtKB-KW"/>
</dbReference>
<evidence type="ECO:0000256" key="1">
    <source>
        <dbReference type="ARBA" id="ARBA00012513"/>
    </source>
</evidence>
<dbReference type="InterPro" id="IPR011009">
    <property type="entry name" value="Kinase-like_dom_sf"/>
</dbReference>
<dbReference type="InterPro" id="IPR017441">
    <property type="entry name" value="Protein_kinase_ATP_BS"/>
</dbReference>
<dbReference type="STRING" id="8022.A0A060VW75"/>
<dbReference type="Gene3D" id="1.10.510.10">
    <property type="entry name" value="Transferase(Phosphotransferase) domain 1"/>
    <property type="match status" value="2"/>
</dbReference>
<comment type="catalytic activity">
    <reaction evidence="7">
        <text>L-threonyl-[protein] + ATP = O-phospho-L-threonyl-[protein] + ADP + H(+)</text>
        <dbReference type="Rhea" id="RHEA:46608"/>
        <dbReference type="Rhea" id="RHEA-COMP:11060"/>
        <dbReference type="Rhea" id="RHEA-COMP:11605"/>
        <dbReference type="ChEBI" id="CHEBI:15378"/>
        <dbReference type="ChEBI" id="CHEBI:30013"/>
        <dbReference type="ChEBI" id="CHEBI:30616"/>
        <dbReference type="ChEBI" id="CHEBI:61977"/>
        <dbReference type="ChEBI" id="CHEBI:456216"/>
        <dbReference type="EC" id="2.7.11.1"/>
    </reaction>
</comment>
<dbReference type="InterPro" id="IPR008271">
    <property type="entry name" value="Ser/Thr_kinase_AS"/>
</dbReference>
<evidence type="ECO:0000259" key="11">
    <source>
        <dbReference type="PROSITE" id="PS50011"/>
    </source>
</evidence>
<accession>A0A060VW75</accession>
<evidence type="ECO:0000256" key="9">
    <source>
        <dbReference type="PROSITE-ProRule" id="PRU10141"/>
    </source>
</evidence>
<dbReference type="Proteomes" id="UP000193380">
    <property type="component" value="Unassembled WGS sequence"/>
</dbReference>
<feature type="binding site" evidence="9">
    <location>
        <position position="119"/>
    </location>
    <ligand>
        <name>ATP</name>
        <dbReference type="ChEBI" id="CHEBI:30616"/>
    </ligand>
</feature>
<dbReference type="EC" id="2.7.11.1" evidence="1"/>
<evidence type="ECO:0000313" key="13">
    <source>
        <dbReference type="Proteomes" id="UP000193380"/>
    </source>
</evidence>
<gene>
    <name evidence="12" type="ORF">GSONMT00079186001</name>
</gene>